<evidence type="ECO:0000313" key="2">
    <source>
        <dbReference type="Proteomes" id="UP001060085"/>
    </source>
</evidence>
<protein>
    <submittedName>
        <fullName evidence="1">Uncharacterized protein</fullName>
    </submittedName>
</protein>
<organism evidence="1 2">
    <name type="scientific">Catharanthus roseus</name>
    <name type="common">Madagascar periwinkle</name>
    <name type="synonym">Vinca rosea</name>
    <dbReference type="NCBI Taxonomy" id="4058"/>
    <lineage>
        <taxon>Eukaryota</taxon>
        <taxon>Viridiplantae</taxon>
        <taxon>Streptophyta</taxon>
        <taxon>Embryophyta</taxon>
        <taxon>Tracheophyta</taxon>
        <taxon>Spermatophyta</taxon>
        <taxon>Magnoliopsida</taxon>
        <taxon>eudicotyledons</taxon>
        <taxon>Gunneridae</taxon>
        <taxon>Pentapetalae</taxon>
        <taxon>asterids</taxon>
        <taxon>lamiids</taxon>
        <taxon>Gentianales</taxon>
        <taxon>Apocynaceae</taxon>
        <taxon>Rauvolfioideae</taxon>
        <taxon>Vinceae</taxon>
        <taxon>Catharanthinae</taxon>
        <taxon>Catharanthus</taxon>
    </lineage>
</organism>
<sequence>MSKGLELGYFLEGWVRRGSPARVVEKSKVRTVCFGVQTDKQLMLQTRIRSAEGTTEANMERGQKRYYCNIFNLKYSPIVNCKVQKQTSGTNGITNDQYMDYITVGNNFKRQTFTWSDVTARLYSWSIVFRTCRIPMLNLLT</sequence>
<comment type="caution">
    <text evidence="1">The sequence shown here is derived from an EMBL/GenBank/DDBJ whole genome shotgun (WGS) entry which is preliminary data.</text>
</comment>
<keyword evidence="2" id="KW-1185">Reference proteome</keyword>
<evidence type="ECO:0000313" key="1">
    <source>
        <dbReference type="EMBL" id="KAI5648478.1"/>
    </source>
</evidence>
<dbReference type="Proteomes" id="UP001060085">
    <property type="component" value="Linkage Group LG08"/>
</dbReference>
<gene>
    <name evidence="1" type="ORF">M9H77_34483</name>
</gene>
<dbReference type="EMBL" id="CM044708">
    <property type="protein sequence ID" value="KAI5648478.1"/>
    <property type="molecule type" value="Genomic_DNA"/>
</dbReference>
<proteinExistence type="predicted"/>
<accession>A0ACB9ZM06</accession>
<name>A0ACB9ZM06_CATRO</name>
<reference evidence="2" key="1">
    <citation type="journal article" date="2023" name="Nat. Plants">
        <title>Single-cell RNA sequencing provides a high-resolution roadmap for understanding the multicellular compartmentation of specialized metabolism.</title>
        <authorList>
            <person name="Sun S."/>
            <person name="Shen X."/>
            <person name="Li Y."/>
            <person name="Li Y."/>
            <person name="Wang S."/>
            <person name="Li R."/>
            <person name="Zhang H."/>
            <person name="Shen G."/>
            <person name="Guo B."/>
            <person name="Wei J."/>
            <person name="Xu J."/>
            <person name="St-Pierre B."/>
            <person name="Chen S."/>
            <person name="Sun C."/>
        </authorList>
    </citation>
    <scope>NUCLEOTIDE SEQUENCE [LARGE SCALE GENOMIC DNA]</scope>
</reference>